<accession>A0A837G2Y1</accession>
<evidence type="ECO:0000259" key="2">
    <source>
        <dbReference type="PROSITE" id="PS50991"/>
    </source>
</evidence>
<dbReference type="RefSeq" id="WP_045986789.1">
    <property type="nucleotide sequence ID" value="NZ_CP063051.1"/>
</dbReference>
<dbReference type="InterPro" id="IPR000891">
    <property type="entry name" value="PYR_CT"/>
</dbReference>
<proteinExistence type="predicted"/>
<dbReference type="SUPFAM" id="SSF51569">
    <property type="entry name" value="Aldolase"/>
    <property type="match status" value="1"/>
</dbReference>
<dbReference type="PANTHER" id="PTHR10277">
    <property type="entry name" value="HOMOCITRATE SYNTHASE-RELATED"/>
    <property type="match status" value="1"/>
</dbReference>
<name>A0A837G2Y1_9VIBR</name>
<dbReference type="Pfam" id="PF00682">
    <property type="entry name" value="HMGL-like"/>
    <property type="match status" value="1"/>
</dbReference>
<reference evidence="3" key="1">
    <citation type="journal article" date="2015" name="BMC Genomics">
        <title>Genome mining reveals unlocked bioactive potential of marine Gram-negative bacteria.</title>
        <authorList>
            <person name="Machado H."/>
            <person name="Sonnenschein E.C."/>
            <person name="Melchiorsen J."/>
            <person name="Gram L."/>
        </authorList>
    </citation>
    <scope>NUCLEOTIDE SEQUENCE</scope>
    <source>
        <strain evidence="3">S2052</strain>
    </source>
</reference>
<dbReference type="GO" id="GO:0009098">
    <property type="term" value="P:L-leucine biosynthetic process"/>
    <property type="evidence" value="ECO:0007669"/>
    <property type="project" value="TreeGrafter"/>
</dbReference>
<dbReference type="CDD" id="cd07944">
    <property type="entry name" value="DRE_TIM_HOA_like"/>
    <property type="match status" value="1"/>
</dbReference>
<comment type="caution">
    <text evidence="3">The sequence shown here is derived from an EMBL/GenBank/DDBJ whole genome shotgun (WGS) entry which is preliminary data.</text>
</comment>
<dbReference type="PROSITE" id="PS50991">
    <property type="entry name" value="PYR_CT"/>
    <property type="match status" value="1"/>
</dbReference>
<feature type="domain" description="Pyruvate carboxyltransferase" evidence="2">
    <location>
        <begin position="5"/>
        <end position="263"/>
    </location>
</feature>
<dbReference type="GO" id="GO:0003852">
    <property type="term" value="F:2-isopropylmalate synthase activity"/>
    <property type="evidence" value="ECO:0007669"/>
    <property type="project" value="TreeGrafter"/>
</dbReference>
<protein>
    <submittedName>
        <fullName evidence="3">Pyruvate carboxyltransferase</fullName>
    </submittedName>
</protein>
<keyword evidence="3" id="KW-0670">Pyruvate</keyword>
<sequence length="541" mass="59624">MNKTIKILDCTLRDGGYYNNWDFESEVIESYLQSVAEANIDFVELGLRNFSQAGFHGAFAYTTEEYINSLTLPDGPTYGVMVDAKTILGSELSIFDAVDRLFVDAKLSKIGLVRIAAHFHEVKASENIARRLKEKGYLVGLNMMQAGGKSTEIISEMASCVNSWECVDSLYFADSLGNMDSEEVVRIISAIKQSWLGDIGIHTHNNMGKALNNTLAAKDLGVTWLDVTITGMGRGAGNAQTETLLATLDSDSYKPEPIYDLVIRYFEDMQKEYGWGASLPYFLGAQADIHPTYIQNLISSEVYGKDEVIDAIKYLSKIEGTSSYNSELLTTAISFSGSKNNPTGSSDIEGLLKGREVLIIASGPSTQRYLKDIEAYIINRNPIVIAVNVSIPLSEEFIDYYCVSHNSKFVSQSKFYSSLSKPIIAPLHRFSESEKNVMEGHGVKALDFGFEVVPAIFSVQPTYCQAPYDVTFAYALGVATCANAAAIKVVGIDGYPSNDPRQLEMIEICNMYNGLARENEIIALTPTTYPITQMSIFSPKK</sequence>
<organism evidence="3">
    <name type="scientific">Vibrio coralliilyticus</name>
    <dbReference type="NCBI Taxonomy" id="190893"/>
    <lineage>
        <taxon>Bacteria</taxon>
        <taxon>Pseudomonadati</taxon>
        <taxon>Pseudomonadota</taxon>
        <taxon>Gammaproteobacteria</taxon>
        <taxon>Vibrionales</taxon>
        <taxon>Vibrionaceae</taxon>
        <taxon>Vibrio</taxon>
    </lineage>
</organism>
<keyword evidence="3" id="KW-0808">Transferase</keyword>
<evidence type="ECO:0000313" key="3">
    <source>
        <dbReference type="EMBL" id="KJY69649.1"/>
    </source>
</evidence>
<dbReference type="InterPro" id="IPR013785">
    <property type="entry name" value="Aldolase_TIM"/>
</dbReference>
<keyword evidence="1" id="KW-0464">Manganese</keyword>
<dbReference type="InterPro" id="IPR050073">
    <property type="entry name" value="2-IPM_HCS-like"/>
</dbReference>
<dbReference type="Gene3D" id="3.20.20.70">
    <property type="entry name" value="Aldolase class I"/>
    <property type="match status" value="1"/>
</dbReference>
<gene>
    <name evidence="3" type="ORF">TW71_17720</name>
</gene>
<dbReference type="PANTHER" id="PTHR10277:SF9">
    <property type="entry name" value="2-ISOPROPYLMALATE SYNTHASE 1, CHLOROPLASTIC-RELATED"/>
    <property type="match status" value="1"/>
</dbReference>
<dbReference type="AlphaFoldDB" id="A0A837G2Y1"/>
<dbReference type="EMBL" id="JXXR01000019">
    <property type="protein sequence ID" value="KJY69649.1"/>
    <property type="molecule type" value="Genomic_DNA"/>
</dbReference>
<evidence type="ECO:0000256" key="1">
    <source>
        <dbReference type="ARBA" id="ARBA00023211"/>
    </source>
</evidence>